<evidence type="ECO:0000256" key="1">
    <source>
        <dbReference type="ARBA" id="ARBA00004141"/>
    </source>
</evidence>
<name>A0A0D2XRI8_FUSOF</name>
<evidence type="ECO:0000256" key="8">
    <source>
        <dbReference type="RuleBase" id="RU003857"/>
    </source>
</evidence>
<dbReference type="PRINTS" id="PR01333">
    <property type="entry name" value="2POREKCHANEL"/>
</dbReference>
<dbReference type="AlphaFoldDB" id="A0A0D2XRI8"/>
<keyword evidence="4 9" id="KW-1133">Transmembrane helix</keyword>
<protein>
    <recommendedName>
        <fullName evidence="10">Potassium channel domain-containing protein</fullName>
    </recommendedName>
</protein>
<keyword evidence="7 8" id="KW-0407">Ion channel</keyword>
<reference evidence="12" key="1">
    <citation type="journal article" date="2012" name="Mol. Plant Microbe Interact.">
        <title>A highly conserved effector in Fusarium oxysporum is required for full virulence on Arabidopsis.</title>
        <authorList>
            <person name="Thatcher L.F."/>
            <person name="Gardiner D.M."/>
            <person name="Kazan K."/>
            <person name="Manners J."/>
        </authorList>
    </citation>
    <scope>NUCLEOTIDE SEQUENCE [LARGE SCALE GENOMIC DNA]</scope>
    <source>
        <strain evidence="12">Fo5176</strain>
    </source>
</reference>
<feature type="domain" description="Potassium channel" evidence="10">
    <location>
        <begin position="312"/>
        <end position="360"/>
    </location>
</feature>
<evidence type="ECO:0000256" key="9">
    <source>
        <dbReference type="SAM" id="Phobius"/>
    </source>
</evidence>
<dbReference type="Gene3D" id="1.10.287.70">
    <property type="match status" value="2"/>
</dbReference>
<dbReference type="PANTHER" id="PTHR11003:SF342">
    <property type="entry name" value="OUTWARD-RECTIFIER POTASSIUM CHANNEL TOK1"/>
    <property type="match status" value="1"/>
</dbReference>
<dbReference type="Proteomes" id="UP000002489">
    <property type="component" value="Unassembled WGS sequence"/>
</dbReference>
<evidence type="ECO:0000256" key="4">
    <source>
        <dbReference type="ARBA" id="ARBA00022989"/>
    </source>
</evidence>
<dbReference type="PANTHER" id="PTHR11003">
    <property type="entry name" value="POTASSIUM CHANNEL, SUBFAMILY K"/>
    <property type="match status" value="1"/>
</dbReference>
<dbReference type="Pfam" id="PF07885">
    <property type="entry name" value="Ion_trans_2"/>
    <property type="match status" value="2"/>
</dbReference>
<keyword evidence="3 8" id="KW-0812">Transmembrane</keyword>
<evidence type="ECO:0000313" key="11">
    <source>
        <dbReference type="EnsemblFungi" id="FOXG_06590P0"/>
    </source>
</evidence>
<dbReference type="GO" id="GO:0022841">
    <property type="term" value="F:potassium ion leak channel activity"/>
    <property type="evidence" value="ECO:0007669"/>
    <property type="project" value="TreeGrafter"/>
</dbReference>
<dbReference type="GO" id="GO:0005886">
    <property type="term" value="C:plasma membrane"/>
    <property type="evidence" value="ECO:0007669"/>
    <property type="project" value="TreeGrafter"/>
</dbReference>
<keyword evidence="6 9" id="KW-0472">Membrane</keyword>
<comment type="similarity">
    <text evidence="8">Belongs to the two pore domain potassium channel (TC 1.A.1.8) family.</text>
</comment>
<dbReference type="EnsemblFungi" id="FOXG_06590T0">
    <property type="protein sequence ID" value="FOXG_06590P0"/>
    <property type="gene ID" value="FOXG_06590"/>
</dbReference>
<accession>A0A0D2XRI8</accession>
<organism evidence="11 12">
    <name type="scientific">Fusarium oxysporum (strain Fo5176)</name>
    <name type="common">Fusarium vascular wilt</name>
    <dbReference type="NCBI Taxonomy" id="660025"/>
    <lineage>
        <taxon>Eukaryota</taxon>
        <taxon>Fungi</taxon>
        <taxon>Dikarya</taxon>
        <taxon>Ascomycota</taxon>
        <taxon>Pezizomycotina</taxon>
        <taxon>Sordariomycetes</taxon>
        <taxon>Hypocreomycetidae</taxon>
        <taxon>Hypocreales</taxon>
        <taxon>Nectriaceae</taxon>
        <taxon>Fusarium</taxon>
        <taxon>Fusarium oxysporum species complex</taxon>
    </lineage>
</organism>
<dbReference type="InterPro" id="IPR003280">
    <property type="entry name" value="2pore_dom_K_chnl"/>
</dbReference>
<proteinExistence type="inferred from homology"/>
<comment type="subcellular location">
    <subcellularLocation>
        <location evidence="1">Membrane</location>
        <topology evidence="1">Multi-pass membrane protein</topology>
    </subcellularLocation>
</comment>
<evidence type="ECO:0000256" key="7">
    <source>
        <dbReference type="ARBA" id="ARBA00023303"/>
    </source>
</evidence>
<dbReference type="GO" id="GO:0030322">
    <property type="term" value="P:stabilization of membrane potential"/>
    <property type="evidence" value="ECO:0007669"/>
    <property type="project" value="TreeGrafter"/>
</dbReference>
<evidence type="ECO:0000313" key="12">
    <source>
        <dbReference type="Proteomes" id="UP000002489"/>
    </source>
</evidence>
<reference evidence="11" key="2">
    <citation type="submission" date="2025-08" db="UniProtKB">
        <authorList>
            <consortium name="EnsemblFungi"/>
        </authorList>
    </citation>
    <scope>IDENTIFICATION</scope>
    <source>
        <strain evidence="11">4287 / CBS 123668 / FGSC 9935 / NRRL 34936</strain>
    </source>
</reference>
<evidence type="ECO:0000256" key="6">
    <source>
        <dbReference type="ARBA" id="ARBA00023136"/>
    </source>
</evidence>
<feature type="transmembrane region" description="Helical" evidence="9">
    <location>
        <begin position="146"/>
        <end position="164"/>
    </location>
</feature>
<dbReference type="InterPro" id="IPR013099">
    <property type="entry name" value="K_chnl_dom"/>
</dbReference>
<feature type="domain" description="Potassium channel" evidence="10">
    <location>
        <begin position="152"/>
        <end position="224"/>
    </location>
</feature>
<evidence type="ECO:0000256" key="5">
    <source>
        <dbReference type="ARBA" id="ARBA00023065"/>
    </source>
</evidence>
<dbReference type="GO" id="GO:0015271">
    <property type="term" value="F:outward rectifier potassium channel activity"/>
    <property type="evidence" value="ECO:0007669"/>
    <property type="project" value="TreeGrafter"/>
</dbReference>
<sequence length="627" mass="70676">MLGSSEMIPLVRSICTLVMFLFNPAFPMIAGTLGPVASAFSICSLAEPWRQQLVPGGDIQDAPSVPDPPWYASSLCRTVLTATASRPLKAIAFSKDELIWSQSFYYGIWAAILYFVDASLLTITFWGACTGHYRKDLLLTSSQRTLMLQTILLLIYLLLGAYIFSEIESWPYLDAVYWTIVTFFTVGFGDYYPVTDLGRALLIPLALAGIISLGLVISSVRNLVLEHGRRCVGARVDDRIRGKIIRKLLHSSDSKSLEPIHEELKTPPTRSNEARETEFERRRAEFALMRKIQAKSSIRRRWVAMAFSTFTWLVLWLVGAFVFQRAEKAYQDWSYFDALYFCFEAWTTIGYGDLTPISNAVLISNASDTVVRIIRDGTILVGNFTILPNDRGFAGNLKSFISKITFGKVFPGNLDSGSPKPVASSKDIDQRSAGTTAEFHGLSLRNDDRGLLDVSFGGQTVSQITGPQNTRAQSLFTSDVRHNGLHELATSTDFQLLLISELQVVIGHLKEPKPHHYTFDQWVWYLKLIGEDEHSPQTHCKVNLEKTRHYPNEDDSDRVFKWSWVGNGSPLLGAEEESKWILGRLMDKLEESLLVQRRWRFGNGSRISLPEARHVQDLDRDGLVDKR</sequence>
<feature type="transmembrane region" description="Helical" evidence="9">
    <location>
        <begin position="302"/>
        <end position="323"/>
    </location>
</feature>
<dbReference type="SUPFAM" id="SSF81324">
    <property type="entry name" value="Voltage-gated potassium channels"/>
    <property type="match status" value="2"/>
</dbReference>
<evidence type="ECO:0000259" key="10">
    <source>
        <dbReference type="Pfam" id="PF07885"/>
    </source>
</evidence>
<feature type="transmembrane region" description="Helical" evidence="9">
    <location>
        <begin position="104"/>
        <end position="126"/>
    </location>
</feature>
<feature type="transmembrane region" description="Helical" evidence="9">
    <location>
        <begin position="200"/>
        <end position="220"/>
    </location>
</feature>
<evidence type="ECO:0000256" key="2">
    <source>
        <dbReference type="ARBA" id="ARBA00022448"/>
    </source>
</evidence>
<keyword evidence="2 8" id="KW-0813">Transport</keyword>
<keyword evidence="5 8" id="KW-0406">Ion transport</keyword>
<evidence type="ECO:0000256" key="3">
    <source>
        <dbReference type="ARBA" id="ARBA00022692"/>
    </source>
</evidence>
<feature type="transmembrane region" description="Helical" evidence="9">
    <location>
        <begin position="176"/>
        <end position="194"/>
    </location>
</feature>